<dbReference type="Gene3D" id="2.40.50.140">
    <property type="entry name" value="Nucleic acid-binding proteins"/>
    <property type="match status" value="1"/>
</dbReference>
<feature type="domain" description="CCHC-type" evidence="5">
    <location>
        <begin position="193"/>
        <end position="209"/>
    </location>
</feature>
<dbReference type="CDD" id="cd04458">
    <property type="entry name" value="CSP_CDS"/>
    <property type="match status" value="1"/>
</dbReference>
<dbReference type="PANTHER" id="PTHR46109">
    <property type="entry name" value="PROTEIN LIN-28"/>
    <property type="match status" value="1"/>
</dbReference>
<protein>
    <submittedName>
        <fullName evidence="7">Cold-shock DNA-binding domain-containing protein</fullName>
    </submittedName>
</protein>
<dbReference type="SUPFAM" id="SSF50249">
    <property type="entry name" value="Nucleic acid-binding proteins"/>
    <property type="match status" value="1"/>
</dbReference>
<dbReference type="InterPro" id="IPR012340">
    <property type="entry name" value="NA-bd_OB-fold"/>
</dbReference>
<evidence type="ECO:0000313" key="8">
    <source>
        <dbReference type="Proteomes" id="UP001201812"/>
    </source>
</evidence>
<sequence>MICDLELPTSSTPVFPGTSSKDQKIQISNWSASADYPIPGIANSARQPGGHSGSSGASDPKVAKEESGHEESREERQPPKVPTAEDMERYKAYVGQKWSGVCKWFNVSKGFGFVIPDHDEAKEHDDDVFIHQSALQMPGFRSLGEGEAIQFTVRLGKRGLEAEDVTGIGGAEIKGHTIRPLGRKKENLIREKVCYNCHSKDHLLADCPTHIKSMKSLSLKDEKKETGRPAQQSTSSSKTQK</sequence>
<dbReference type="GO" id="GO:0003677">
    <property type="term" value="F:DNA binding"/>
    <property type="evidence" value="ECO:0007669"/>
    <property type="project" value="UniProtKB-KW"/>
</dbReference>
<dbReference type="InterPro" id="IPR051373">
    <property type="entry name" value="Lin-28_RNA-binding"/>
</dbReference>
<organism evidence="7 8">
    <name type="scientific">Ditylenchus destructor</name>
    <dbReference type="NCBI Taxonomy" id="166010"/>
    <lineage>
        <taxon>Eukaryota</taxon>
        <taxon>Metazoa</taxon>
        <taxon>Ecdysozoa</taxon>
        <taxon>Nematoda</taxon>
        <taxon>Chromadorea</taxon>
        <taxon>Rhabditida</taxon>
        <taxon>Tylenchina</taxon>
        <taxon>Tylenchomorpha</taxon>
        <taxon>Sphaerularioidea</taxon>
        <taxon>Anguinidae</taxon>
        <taxon>Anguininae</taxon>
        <taxon>Ditylenchus</taxon>
    </lineage>
</organism>
<evidence type="ECO:0000256" key="4">
    <source>
        <dbReference type="SAM" id="MobiDB-lite"/>
    </source>
</evidence>
<dbReference type="GO" id="GO:0031054">
    <property type="term" value="P:pre-miRNA processing"/>
    <property type="evidence" value="ECO:0007669"/>
    <property type="project" value="TreeGrafter"/>
</dbReference>
<accession>A0AAD4N1P6</accession>
<dbReference type="InterPro" id="IPR002059">
    <property type="entry name" value="CSP_DNA-bd"/>
</dbReference>
<feature type="domain" description="Cold-shock" evidence="6">
    <location>
        <begin position="99"/>
        <end position="168"/>
    </location>
</feature>
<keyword evidence="8" id="KW-1185">Reference proteome</keyword>
<comment type="caution">
    <text evidence="7">The sequence shown here is derived from an EMBL/GenBank/DDBJ whole genome shotgun (WGS) entry which is preliminary data.</text>
</comment>
<dbReference type="GO" id="GO:0005634">
    <property type="term" value="C:nucleus"/>
    <property type="evidence" value="ECO:0007669"/>
    <property type="project" value="TreeGrafter"/>
</dbReference>
<dbReference type="Proteomes" id="UP001201812">
    <property type="component" value="Unassembled WGS sequence"/>
</dbReference>
<feature type="compositionally biased region" description="Basic and acidic residues" evidence="4">
    <location>
        <begin position="61"/>
        <end position="78"/>
    </location>
</feature>
<gene>
    <name evidence="7" type="ORF">DdX_11991</name>
</gene>
<dbReference type="SMART" id="SM00343">
    <property type="entry name" value="ZnF_C2HC"/>
    <property type="match status" value="1"/>
</dbReference>
<dbReference type="InterPro" id="IPR001878">
    <property type="entry name" value="Znf_CCHC"/>
</dbReference>
<evidence type="ECO:0000259" key="5">
    <source>
        <dbReference type="SMART" id="SM00343"/>
    </source>
</evidence>
<dbReference type="PRINTS" id="PR00050">
    <property type="entry name" value="COLDSHOCK"/>
</dbReference>
<dbReference type="EMBL" id="JAKKPZ010000036">
    <property type="protein sequence ID" value="KAI1708311.1"/>
    <property type="molecule type" value="Genomic_DNA"/>
</dbReference>
<dbReference type="GO" id="GO:0003729">
    <property type="term" value="F:mRNA binding"/>
    <property type="evidence" value="ECO:0007669"/>
    <property type="project" value="TreeGrafter"/>
</dbReference>
<evidence type="ECO:0000256" key="3">
    <source>
        <dbReference type="ARBA" id="ARBA00022490"/>
    </source>
</evidence>
<dbReference type="AlphaFoldDB" id="A0AAD4N1P6"/>
<keyword evidence="7" id="KW-0238">DNA-binding</keyword>
<feature type="region of interest" description="Disordered" evidence="4">
    <location>
        <begin position="217"/>
        <end position="241"/>
    </location>
</feature>
<dbReference type="Pfam" id="PF00313">
    <property type="entry name" value="CSD"/>
    <property type="match status" value="1"/>
</dbReference>
<dbReference type="InterPro" id="IPR011129">
    <property type="entry name" value="CSD"/>
</dbReference>
<comment type="subcellular location">
    <subcellularLocation>
        <location evidence="1">Cytoplasm</location>
    </subcellularLocation>
</comment>
<feature type="compositionally biased region" description="Low complexity" evidence="4">
    <location>
        <begin position="231"/>
        <end position="241"/>
    </location>
</feature>
<dbReference type="Gene3D" id="4.10.60.10">
    <property type="entry name" value="Zinc finger, CCHC-type"/>
    <property type="match status" value="1"/>
</dbReference>
<proteinExistence type="inferred from homology"/>
<feature type="region of interest" description="Disordered" evidence="4">
    <location>
        <begin position="1"/>
        <end position="84"/>
    </location>
</feature>
<dbReference type="PANTHER" id="PTHR46109:SF1">
    <property type="entry name" value="PROTEIN LIN-28 HOMOLOG"/>
    <property type="match status" value="1"/>
</dbReference>
<dbReference type="SMART" id="SM00357">
    <property type="entry name" value="CSP"/>
    <property type="match status" value="1"/>
</dbReference>
<evidence type="ECO:0000256" key="2">
    <source>
        <dbReference type="ARBA" id="ARBA00008840"/>
    </source>
</evidence>
<name>A0AAD4N1P6_9BILA</name>
<reference evidence="7" key="1">
    <citation type="submission" date="2022-01" db="EMBL/GenBank/DDBJ databases">
        <title>Genome Sequence Resource for Two Populations of Ditylenchus destructor, the Migratory Endoparasitic Phytonematode.</title>
        <authorList>
            <person name="Zhang H."/>
            <person name="Lin R."/>
            <person name="Xie B."/>
        </authorList>
    </citation>
    <scope>NUCLEOTIDE SEQUENCE</scope>
    <source>
        <strain evidence="7">BazhouSP</strain>
    </source>
</reference>
<feature type="compositionally biased region" description="Basic and acidic residues" evidence="4">
    <location>
        <begin position="218"/>
        <end position="227"/>
    </location>
</feature>
<keyword evidence="3" id="KW-0963">Cytoplasm</keyword>
<evidence type="ECO:0000259" key="6">
    <source>
        <dbReference type="SMART" id="SM00357"/>
    </source>
</evidence>
<dbReference type="GO" id="GO:0008270">
    <property type="term" value="F:zinc ion binding"/>
    <property type="evidence" value="ECO:0007669"/>
    <property type="project" value="InterPro"/>
</dbReference>
<dbReference type="GO" id="GO:0005737">
    <property type="term" value="C:cytoplasm"/>
    <property type="evidence" value="ECO:0007669"/>
    <property type="project" value="UniProtKB-SubCell"/>
</dbReference>
<evidence type="ECO:0000256" key="1">
    <source>
        <dbReference type="ARBA" id="ARBA00004496"/>
    </source>
</evidence>
<feature type="compositionally biased region" description="Polar residues" evidence="4">
    <location>
        <begin position="8"/>
        <end position="32"/>
    </location>
</feature>
<comment type="similarity">
    <text evidence="2">Belongs to the lin-28 family.</text>
</comment>
<evidence type="ECO:0000313" key="7">
    <source>
        <dbReference type="EMBL" id="KAI1708311.1"/>
    </source>
</evidence>